<dbReference type="InterPro" id="IPR000719">
    <property type="entry name" value="Prot_kinase_dom"/>
</dbReference>
<dbReference type="RefSeq" id="WP_048875888.1">
    <property type="nucleotide sequence ID" value="NZ_CP012508.1"/>
</dbReference>
<reference evidence="10 11" key="1">
    <citation type="journal article" date="2014" name="Genome Announc.">
        <title>Comparative Genome Analysis of Two Isolates of the Fish Pathogen Piscirickettsia salmonis from Different Hosts Reveals Major Differences in Virulence-Associated Secretion Systems.</title>
        <authorList>
            <person name="Bohle H."/>
            <person name="Henriquez P."/>
            <person name="Grothusen H."/>
            <person name="Navas E."/>
            <person name="Sandoval A."/>
            <person name="Bustamante F."/>
            <person name="Bustos P."/>
            <person name="Mancilla M."/>
        </authorList>
    </citation>
    <scope>NUCLEOTIDE SEQUENCE [LARGE SCALE GENOMIC DNA]</scope>
    <source>
        <strain evidence="11">B1-32597</strain>
    </source>
</reference>
<dbReference type="PANTHER" id="PTHR43671:SF13">
    <property type="entry name" value="SERINE_THREONINE-PROTEIN KINASE NEK2"/>
    <property type="match status" value="1"/>
</dbReference>
<dbReference type="EMBL" id="CP012508">
    <property type="protein sequence ID" value="ALB21484.1"/>
    <property type="molecule type" value="Genomic_DNA"/>
</dbReference>
<dbReference type="InterPro" id="IPR011009">
    <property type="entry name" value="Kinase-like_dom_sf"/>
</dbReference>
<dbReference type="Gene3D" id="3.30.200.20">
    <property type="entry name" value="Phosphorylase Kinase, domain 1"/>
    <property type="match status" value="1"/>
</dbReference>
<dbReference type="GO" id="GO:0005524">
    <property type="term" value="F:ATP binding"/>
    <property type="evidence" value="ECO:0007669"/>
    <property type="project" value="UniProtKB-UniRule"/>
</dbReference>
<dbReference type="InterPro" id="IPR016187">
    <property type="entry name" value="CTDL_fold"/>
</dbReference>
<keyword evidence="5 10" id="KW-0418">Kinase</keyword>
<dbReference type="InterPro" id="IPR050660">
    <property type="entry name" value="NEK_Ser/Thr_kinase"/>
</dbReference>
<evidence type="ECO:0000256" key="8">
    <source>
        <dbReference type="SAM" id="Phobius"/>
    </source>
</evidence>
<proteinExistence type="inferred from homology"/>
<evidence type="ECO:0000256" key="2">
    <source>
        <dbReference type="ARBA" id="ARBA00012513"/>
    </source>
</evidence>
<comment type="similarity">
    <text evidence="1">Belongs to the protein kinase superfamily. NEK Ser/Thr protein kinase family. NIMA subfamily.</text>
</comment>
<evidence type="ECO:0000256" key="3">
    <source>
        <dbReference type="ARBA" id="ARBA00022679"/>
    </source>
</evidence>
<evidence type="ECO:0000256" key="5">
    <source>
        <dbReference type="ARBA" id="ARBA00022777"/>
    </source>
</evidence>
<evidence type="ECO:0000313" key="10">
    <source>
        <dbReference type="EMBL" id="ALB21484.1"/>
    </source>
</evidence>
<dbReference type="SMART" id="SM00220">
    <property type="entry name" value="S_TKc"/>
    <property type="match status" value="1"/>
</dbReference>
<keyword evidence="6 7" id="KW-0067">ATP-binding</keyword>
<keyword evidence="8" id="KW-0472">Membrane</keyword>
<protein>
    <recommendedName>
        <fullName evidence="2">non-specific serine/threonine protein kinase</fullName>
        <ecNumber evidence="2">2.7.11.1</ecNumber>
    </recommendedName>
</protein>
<dbReference type="SUPFAM" id="SSF56112">
    <property type="entry name" value="Protein kinase-like (PK-like)"/>
    <property type="match status" value="1"/>
</dbReference>
<evidence type="ECO:0000256" key="7">
    <source>
        <dbReference type="PROSITE-ProRule" id="PRU10141"/>
    </source>
</evidence>
<dbReference type="Proteomes" id="UP000029558">
    <property type="component" value="Chromosome"/>
</dbReference>
<feature type="binding site" evidence="7">
    <location>
        <position position="70"/>
    </location>
    <ligand>
        <name>ATP</name>
        <dbReference type="ChEBI" id="CHEBI:30616"/>
    </ligand>
</feature>
<dbReference type="InterPro" id="IPR017441">
    <property type="entry name" value="Protein_kinase_ATP_BS"/>
</dbReference>
<feature type="domain" description="Protein kinase" evidence="9">
    <location>
        <begin position="35"/>
        <end position="320"/>
    </location>
</feature>
<dbReference type="CDD" id="cd14014">
    <property type="entry name" value="STKc_PknB_like"/>
    <property type="match status" value="1"/>
</dbReference>
<keyword evidence="8" id="KW-1133">Transmembrane helix</keyword>
<dbReference type="Gene3D" id="1.10.510.10">
    <property type="entry name" value="Transferase(Phosphotransferase) domain 1"/>
    <property type="match status" value="1"/>
</dbReference>
<dbReference type="GO" id="GO:0004674">
    <property type="term" value="F:protein serine/threonine kinase activity"/>
    <property type="evidence" value="ECO:0007669"/>
    <property type="project" value="UniProtKB-EC"/>
</dbReference>
<dbReference type="EC" id="2.7.11.1" evidence="2"/>
<dbReference type="PROSITE" id="PS00107">
    <property type="entry name" value="PROTEIN_KINASE_ATP"/>
    <property type="match status" value="1"/>
</dbReference>
<evidence type="ECO:0000313" key="11">
    <source>
        <dbReference type="Proteomes" id="UP000029558"/>
    </source>
</evidence>
<dbReference type="PROSITE" id="PS50011">
    <property type="entry name" value="PROTEIN_KINASE_DOM"/>
    <property type="match status" value="1"/>
</dbReference>
<evidence type="ECO:0000256" key="6">
    <source>
        <dbReference type="ARBA" id="ARBA00022840"/>
    </source>
</evidence>
<dbReference type="PANTHER" id="PTHR43671">
    <property type="entry name" value="SERINE/THREONINE-PROTEIN KINASE NEK"/>
    <property type="match status" value="1"/>
</dbReference>
<feature type="transmembrane region" description="Helical" evidence="8">
    <location>
        <begin position="319"/>
        <end position="344"/>
    </location>
</feature>
<accession>A0AAC8VFB8</accession>
<dbReference type="PROSITE" id="PS00108">
    <property type="entry name" value="PROTEIN_KINASE_ST"/>
    <property type="match status" value="1"/>
</dbReference>
<dbReference type="AlphaFoldDB" id="A0AAC8VFB8"/>
<keyword evidence="8" id="KW-0812">Transmembrane</keyword>
<evidence type="ECO:0000256" key="1">
    <source>
        <dbReference type="ARBA" id="ARBA00010886"/>
    </source>
</evidence>
<dbReference type="SUPFAM" id="SSF56436">
    <property type="entry name" value="C-type lectin-like"/>
    <property type="match status" value="1"/>
</dbReference>
<keyword evidence="3 10" id="KW-0808">Transferase</keyword>
<sequence length="687" mass="77209">MDETKTLLFDKKGGAVAQVEESEQSLIGLTLKERFTLMELIGVGGMGQVYKALDKHKEDVGESYPFVAIKVLNQGIQHMDKALLALQRETYKEQQLAHPNIVNVYDFDRDDDVVYKTMELVEGKSLKEWLLDHKVELVGESTKLHRRHFQSVLHIIIQAAKGLEHAHEHRIVHSDLKPGNIIVTPTEVVKLLDFGIARTIRPLQAGQDDVSIFDPVALAAFTPAYASYEMLCGEEPHPSDDIYALGCIFYELLTGKHPYNKCSALKALEDNLVIDKIIHIPDWLWLIIRDMLALKRKKRLASASKLLERLHKKDQKTHWFSLAKMSVFALCIIIIVMALSLFYLMRKNNALLALHHGQALNSANAAVTADPYDETAIVPSSTQTQTQTQTQTIAKITTETPKIKQQSVIKKKEPEKAQALKINQDKAQVKPAAKPSHVKVAAPVEKTSSVEKVVVKAQQIKRQQTNITQKTPKVNTPSVVHHALKSSKTSVILQEPICTSALAGFKSGAYCYLPLGKNNKITMRVIKQAGQIFALSEDTVTKNDYAKFCQASGLCAPISGDQPVTDLSFEQIEQYFSWLRNKTGLALQLPTNTKWQQALYTAMAQQSICDYYGTGPNLTTNQSIYHNRFNINYQLASYYEWVTMGQNHVLRGAFFQSAVKPYCRVMQVMPNQNNISQATFRVMLKSY</sequence>
<evidence type="ECO:0000259" key="9">
    <source>
        <dbReference type="PROSITE" id="PS50011"/>
    </source>
</evidence>
<dbReference type="InterPro" id="IPR008271">
    <property type="entry name" value="Ser/Thr_kinase_AS"/>
</dbReference>
<gene>
    <name evidence="10" type="ORF">KU39_300</name>
</gene>
<dbReference type="Pfam" id="PF00069">
    <property type="entry name" value="Pkinase"/>
    <property type="match status" value="1"/>
</dbReference>
<name>A0AAC8VFB8_PISSA</name>
<organism evidence="10 11">
    <name type="scientific">Piscirickettsia salmonis</name>
    <dbReference type="NCBI Taxonomy" id="1238"/>
    <lineage>
        <taxon>Bacteria</taxon>
        <taxon>Pseudomonadati</taxon>
        <taxon>Pseudomonadota</taxon>
        <taxon>Gammaproteobacteria</taxon>
        <taxon>Thiotrichales</taxon>
        <taxon>Piscirickettsiaceae</taxon>
        <taxon>Piscirickettsia</taxon>
    </lineage>
</organism>
<evidence type="ECO:0000256" key="4">
    <source>
        <dbReference type="ARBA" id="ARBA00022741"/>
    </source>
</evidence>
<keyword evidence="4 7" id="KW-0547">Nucleotide-binding</keyword>